<dbReference type="EMBL" id="JAGMUU010000013">
    <property type="protein sequence ID" value="KAH7140133.1"/>
    <property type="molecule type" value="Genomic_DNA"/>
</dbReference>
<dbReference type="Gene3D" id="3.40.50.1820">
    <property type="entry name" value="alpha/beta hydrolase"/>
    <property type="match status" value="2"/>
</dbReference>
<keyword evidence="2" id="KW-0378">Hydrolase</keyword>
<dbReference type="OrthoDB" id="10260961at2759"/>
<dbReference type="SUPFAM" id="SSF53474">
    <property type="entry name" value="alpha/beta-Hydrolases"/>
    <property type="match status" value="1"/>
</dbReference>
<name>A0A9P9IY63_9HYPO</name>
<dbReference type="PANTHER" id="PTHR42103">
    <property type="entry name" value="ALPHA/BETA-HYDROLASES SUPERFAMILY PROTEIN"/>
    <property type="match status" value="1"/>
</dbReference>
<dbReference type="AlphaFoldDB" id="A0A9P9IY63"/>
<keyword evidence="3" id="KW-1185">Reference proteome</keyword>
<reference evidence="2" key="1">
    <citation type="journal article" date="2021" name="Nat. Commun.">
        <title>Genetic determinants of endophytism in the Arabidopsis root mycobiome.</title>
        <authorList>
            <person name="Mesny F."/>
            <person name="Miyauchi S."/>
            <person name="Thiergart T."/>
            <person name="Pickel B."/>
            <person name="Atanasova L."/>
            <person name="Karlsson M."/>
            <person name="Huettel B."/>
            <person name="Barry K.W."/>
            <person name="Haridas S."/>
            <person name="Chen C."/>
            <person name="Bauer D."/>
            <person name="Andreopoulos W."/>
            <person name="Pangilinan J."/>
            <person name="LaButti K."/>
            <person name="Riley R."/>
            <person name="Lipzen A."/>
            <person name="Clum A."/>
            <person name="Drula E."/>
            <person name="Henrissat B."/>
            <person name="Kohler A."/>
            <person name="Grigoriev I.V."/>
            <person name="Martin F.M."/>
            <person name="Hacquard S."/>
        </authorList>
    </citation>
    <scope>NUCLEOTIDE SEQUENCE</scope>
    <source>
        <strain evidence="2">MPI-CAGE-AT-0021</strain>
    </source>
</reference>
<organism evidence="2 3">
    <name type="scientific">Dactylonectria estremocensis</name>
    <dbReference type="NCBI Taxonomy" id="1079267"/>
    <lineage>
        <taxon>Eukaryota</taxon>
        <taxon>Fungi</taxon>
        <taxon>Dikarya</taxon>
        <taxon>Ascomycota</taxon>
        <taxon>Pezizomycotina</taxon>
        <taxon>Sordariomycetes</taxon>
        <taxon>Hypocreomycetidae</taxon>
        <taxon>Hypocreales</taxon>
        <taxon>Nectriaceae</taxon>
        <taxon>Dactylonectria</taxon>
    </lineage>
</organism>
<dbReference type="GO" id="GO:0016787">
    <property type="term" value="F:hydrolase activity"/>
    <property type="evidence" value="ECO:0007669"/>
    <property type="project" value="UniProtKB-KW"/>
</dbReference>
<feature type="region of interest" description="Disordered" evidence="1">
    <location>
        <begin position="124"/>
        <end position="144"/>
    </location>
</feature>
<feature type="compositionally biased region" description="Basic and acidic residues" evidence="1">
    <location>
        <begin position="237"/>
        <end position="247"/>
    </location>
</feature>
<protein>
    <submittedName>
        <fullName evidence="2">Alpha/Beta hydrolase protein</fullName>
    </submittedName>
</protein>
<proteinExistence type="predicted"/>
<feature type="region of interest" description="Disordered" evidence="1">
    <location>
        <begin position="219"/>
        <end position="256"/>
    </location>
</feature>
<dbReference type="PANTHER" id="PTHR42103:SF2">
    <property type="entry name" value="AB HYDROLASE-1 DOMAIN-CONTAINING PROTEIN"/>
    <property type="match status" value="1"/>
</dbReference>
<comment type="caution">
    <text evidence="2">The sequence shown here is derived from an EMBL/GenBank/DDBJ whole genome shotgun (WGS) entry which is preliminary data.</text>
</comment>
<gene>
    <name evidence="2" type="ORF">B0J13DRAFT_61707</name>
</gene>
<sequence>MTMLPEPTLTLTLPSLNDGLTLDCRIYHPLSLAANPRAPPWQRHAAVVAHPYAPFGGCYDDPVVETVAGQLLRKGFLVATFNFRGASGSAGRTSWTSKPERDDYATMVAFVVYYVHHLDPFRPHSSSSDGFGPQPARLSPPGDAPLPTIRPPASPVLLMGGYSYGAMITTQIPPLYAILEPFASPPTGSDAAEVRLRAEHLAQQQNVVLASARSVMLERGIRSPSKRGVRIGGDEGGSPRKSHESHGGRRSFSLDAEDKFRRGVHDFVAKAKSGRHGHKLFHARTDSRDRTVTPPPQPRKPPPPQPDDKLAAIRDLTMPNTAYLLISPLQGLVTHLATFSLVPTALAKRKTPHEAEAEEKLIRNPTLAVFGDTDVFVASQKLRAWATRMEGRQGSNFQSHEVTTAGHFWVEEGVLPKMRDEVAAFADKLLTN</sequence>
<feature type="region of interest" description="Disordered" evidence="1">
    <location>
        <begin position="268"/>
        <end position="309"/>
    </location>
</feature>
<evidence type="ECO:0000313" key="2">
    <source>
        <dbReference type="EMBL" id="KAH7140133.1"/>
    </source>
</evidence>
<dbReference type="InterPro" id="IPR029058">
    <property type="entry name" value="AB_hydrolase_fold"/>
</dbReference>
<feature type="compositionally biased region" description="Pro residues" evidence="1">
    <location>
        <begin position="293"/>
        <end position="305"/>
    </location>
</feature>
<dbReference type="Proteomes" id="UP000717696">
    <property type="component" value="Unassembled WGS sequence"/>
</dbReference>
<evidence type="ECO:0000256" key="1">
    <source>
        <dbReference type="SAM" id="MobiDB-lite"/>
    </source>
</evidence>
<feature type="compositionally biased region" description="Basic residues" evidence="1">
    <location>
        <begin position="272"/>
        <end position="282"/>
    </location>
</feature>
<accession>A0A9P9IY63</accession>
<evidence type="ECO:0000313" key="3">
    <source>
        <dbReference type="Proteomes" id="UP000717696"/>
    </source>
</evidence>